<gene>
    <name evidence="3" type="ORF">Q73A0000_11515</name>
</gene>
<dbReference type="RefSeq" id="WP_193811108.1">
    <property type="nucleotide sequence ID" value="NZ_CP040442.1"/>
</dbReference>
<dbReference type="Gene3D" id="3.30.1150.10">
    <property type="match status" value="1"/>
</dbReference>
<protein>
    <recommendedName>
        <fullName evidence="2">TonB C-terminal domain-containing protein</fullName>
    </recommendedName>
</protein>
<dbReference type="InterPro" id="IPR037682">
    <property type="entry name" value="TonB_C"/>
</dbReference>
<accession>A0A7M2Y9W0</accession>
<evidence type="ECO:0000259" key="2">
    <source>
        <dbReference type="Pfam" id="PF03544"/>
    </source>
</evidence>
<proteinExistence type="predicted"/>
<feature type="chain" id="PRO_5032292494" description="TonB C-terminal domain-containing protein" evidence="1">
    <location>
        <begin position="19"/>
        <end position="126"/>
    </location>
</feature>
<dbReference type="EMBL" id="CP040442">
    <property type="protein sequence ID" value="QOW10941.1"/>
    <property type="molecule type" value="Genomic_DNA"/>
</dbReference>
<dbReference type="KEGG" id="kfa:Q73A0000_11515"/>
<keyword evidence="1" id="KW-0732">Signal</keyword>
<evidence type="ECO:0000313" key="3">
    <source>
        <dbReference type="EMBL" id="QOW10941.1"/>
    </source>
</evidence>
<organism evidence="3 4">
    <name type="scientific">Kaistella flava</name>
    <name type="common">ex Peng et al. 2021</name>
    <dbReference type="NCBI Taxonomy" id="2038776"/>
    <lineage>
        <taxon>Bacteria</taxon>
        <taxon>Pseudomonadati</taxon>
        <taxon>Bacteroidota</taxon>
        <taxon>Flavobacteriia</taxon>
        <taxon>Flavobacteriales</taxon>
        <taxon>Weeksellaceae</taxon>
        <taxon>Chryseobacterium group</taxon>
        <taxon>Kaistella</taxon>
    </lineage>
</organism>
<dbReference type="GO" id="GO:0055085">
    <property type="term" value="P:transmembrane transport"/>
    <property type="evidence" value="ECO:0007669"/>
    <property type="project" value="InterPro"/>
</dbReference>
<dbReference type="SUPFAM" id="SSF74653">
    <property type="entry name" value="TolA/TonB C-terminal domain"/>
    <property type="match status" value="1"/>
</dbReference>
<feature type="signal peptide" evidence="1">
    <location>
        <begin position="1"/>
        <end position="18"/>
    </location>
</feature>
<sequence length="126" mass="14462">MKKLVLLLTLLISGFVFSQESTKDAYAITEQMAEFPDGGLQNFRKMIADNFREKKVRGQGKESCELQFVIERDGSITDIKAIGTNESFNKEAIRALSKIKTKWVPAKIDNQPVRYRYRVPLNLDFN</sequence>
<keyword evidence="4" id="KW-1185">Reference proteome</keyword>
<evidence type="ECO:0000256" key="1">
    <source>
        <dbReference type="SAM" id="SignalP"/>
    </source>
</evidence>
<dbReference type="Proteomes" id="UP000594195">
    <property type="component" value="Chromosome"/>
</dbReference>
<dbReference type="Pfam" id="PF03544">
    <property type="entry name" value="TonB_C"/>
    <property type="match status" value="1"/>
</dbReference>
<name>A0A7M2Y9W0_9FLAO</name>
<dbReference type="AlphaFoldDB" id="A0A7M2Y9W0"/>
<feature type="domain" description="TonB C-terminal" evidence="2">
    <location>
        <begin position="63"/>
        <end position="122"/>
    </location>
</feature>
<evidence type="ECO:0000313" key="4">
    <source>
        <dbReference type="Proteomes" id="UP000594195"/>
    </source>
</evidence>
<reference evidence="3 4" key="1">
    <citation type="submission" date="2019-05" db="EMBL/GenBank/DDBJ databases">
        <title>Chryseobacterium sp. isolated from King George Island, maritime Antarctica.</title>
        <authorList>
            <person name="Peng X."/>
        </authorList>
    </citation>
    <scope>NUCLEOTIDE SEQUENCE [LARGE SCALE GENOMIC DNA]</scope>
    <source>
        <strain evidence="3 4">7-3A</strain>
    </source>
</reference>